<name>A0A562NBJ7_9RHOB</name>
<evidence type="ECO:0000256" key="2">
    <source>
        <dbReference type="SAM" id="MobiDB-lite"/>
    </source>
</evidence>
<feature type="region of interest" description="Disordered" evidence="2">
    <location>
        <begin position="488"/>
        <end position="538"/>
    </location>
</feature>
<dbReference type="PANTHER" id="PTHR30329">
    <property type="entry name" value="STATOR ELEMENT OF FLAGELLAR MOTOR COMPLEX"/>
    <property type="match status" value="1"/>
</dbReference>
<keyword evidence="6" id="KW-1185">Reference proteome</keyword>
<feature type="chain" id="PRO_5021973378" evidence="3">
    <location>
        <begin position="30"/>
        <end position="829"/>
    </location>
</feature>
<feature type="compositionally biased region" description="Low complexity" evidence="2">
    <location>
        <begin position="38"/>
        <end position="47"/>
    </location>
</feature>
<feature type="compositionally biased region" description="Low complexity" evidence="2">
    <location>
        <begin position="280"/>
        <end position="296"/>
    </location>
</feature>
<dbReference type="SUPFAM" id="SSF103088">
    <property type="entry name" value="OmpA-like"/>
    <property type="match status" value="1"/>
</dbReference>
<dbReference type="InterPro" id="IPR006665">
    <property type="entry name" value="OmpA-like"/>
</dbReference>
<organism evidence="5 6">
    <name type="scientific">Paracoccus sulfuroxidans</name>
    <dbReference type="NCBI Taxonomy" id="384678"/>
    <lineage>
        <taxon>Bacteria</taxon>
        <taxon>Pseudomonadati</taxon>
        <taxon>Pseudomonadota</taxon>
        <taxon>Alphaproteobacteria</taxon>
        <taxon>Rhodobacterales</taxon>
        <taxon>Paracoccaceae</taxon>
        <taxon>Paracoccus</taxon>
    </lineage>
</organism>
<protein>
    <submittedName>
        <fullName evidence="5">Outer membrane protein OmpA-like peptidoglycan-associated protein</fullName>
    </submittedName>
</protein>
<feature type="domain" description="OmpA-like" evidence="4">
    <location>
        <begin position="705"/>
        <end position="829"/>
    </location>
</feature>
<feature type="compositionally biased region" description="Pro residues" evidence="2">
    <location>
        <begin position="382"/>
        <end position="393"/>
    </location>
</feature>
<feature type="compositionally biased region" description="Low complexity" evidence="2">
    <location>
        <begin position="71"/>
        <end position="242"/>
    </location>
</feature>
<dbReference type="CDD" id="cd07185">
    <property type="entry name" value="OmpA_C-like"/>
    <property type="match status" value="1"/>
</dbReference>
<dbReference type="Gene3D" id="3.30.1330.60">
    <property type="entry name" value="OmpA-like domain"/>
    <property type="match status" value="1"/>
</dbReference>
<sequence>MRRIYKTTTALAACLTLIVPQIAAVPAMAQNDESPLPLRRNQQQQNGGDQGGQLGDESAVRAPQGKKEQQAEQPQPRRQQQQQQAQPQVEQPQPRRQQQQQQAQPQVEQPQPRRQQQQQQAQPQVEQPQPRRQQQQQQAQPQVEQPQPRRQQQQQQAQPQVEQPQPRRQQQQQQAQPQVEQPQPRRQQQQQQQAQPQVEQPQPRRQQQQQQAQPQVEQPQPRRQQQQQQAQPQVEQAPAARETAVTPPAAPKPRAQQPVVEAERPQVAPRPDAEAPNPRPAQAADDAARAAAQQEAGTPPAARPATDESAIRRALEENAQEQPAPRPQVQGQQAQGQGQAPAVEPSQRPIPTPGQPQGQQAQGQAPAVEITPGQQAGGGAPAPRPVLPNPRGEPGPAAAAQQEVTPGNGNGNGNRPGNGPVVETADPTNPEDMRRILEEQAQGGQRSQGAPAVVQEVAPETRVKPNDVAIRAAEEVSPVTAAALEAGAAATGQMQETAITPENIRTSDEDFRNRVGQPVVEAPGQQEYRDNNDDDDDDHLGDIAKLLLSGAAGMAVGSMLGNNRQVALNTGDRVVVSLPDGSQQVIRDDNALLYQPGSNVQTETFDDGSTRTTVLREDGSRVVTIRDANMNVLRRTLISPNGQETRLINDTEAQPVQISTLPAPPPVQIYDRPLNEEELRAALNRESAVDRRFSLSQIRDIPEVRSLVAPVDIPSITFDTGSAAITPDQAKQLSTLGNVIKEAVASNPGEIYMIEGYTDAIGTGAANLALSDRRAESVALALTEYFDVPPENLVVQGYGEQFLLVPTDQAERMNRRVAVRRITQLIAQN</sequence>
<proteinExistence type="predicted"/>
<feature type="compositionally biased region" description="Low complexity" evidence="2">
    <location>
        <begin position="327"/>
        <end position="342"/>
    </location>
</feature>
<dbReference type="PANTHER" id="PTHR30329:SF21">
    <property type="entry name" value="LIPOPROTEIN YIAD-RELATED"/>
    <property type="match status" value="1"/>
</dbReference>
<feature type="compositionally biased region" description="Polar residues" evidence="2">
    <location>
        <begin position="492"/>
        <end position="504"/>
    </location>
</feature>
<feature type="region of interest" description="Disordered" evidence="2">
    <location>
        <begin position="33"/>
        <end position="428"/>
    </location>
</feature>
<dbReference type="InterPro" id="IPR036737">
    <property type="entry name" value="OmpA-like_sf"/>
</dbReference>
<dbReference type="AlphaFoldDB" id="A0A562NBJ7"/>
<evidence type="ECO:0000313" key="6">
    <source>
        <dbReference type="Proteomes" id="UP000316225"/>
    </source>
</evidence>
<dbReference type="Pfam" id="PF00691">
    <property type="entry name" value="OmpA"/>
    <property type="match status" value="1"/>
</dbReference>
<reference evidence="5 6" key="1">
    <citation type="journal article" date="2015" name="Stand. Genomic Sci.">
        <title>Genomic Encyclopedia of Bacterial and Archaeal Type Strains, Phase III: the genomes of soil and plant-associated and newly described type strains.</title>
        <authorList>
            <person name="Whitman W.B."/>
            <person name="Woyke T."/>
            <person name="Klenk H.P."/>
            <person name="Zhou Y."/>
            <person name="Lilburn T.G."/>
            <person name="Beck B.J."/>
            <person name="De Vos P."/>
            <person name="Vandamme P."/>
            <person name="Eisen J.A."/>
            <person name="Garrity G."/>
            <person name="Hugenholtz P."/>
            <person name="Kyrpides N.C."/>
        </authorList>
    </citation>
    <scope>NUCLEOTIDE SEQUENCE [LARGE SCALE GENOMIC DNA]</scope>
    <source>
        <strain evidence="5 6">CGMCC 1.5364</strain>
    </source>
</reference>
<dbReference type="PROSITE" id="PS51123">
    <property type="entry name" value="OMPA_2"/>
    <property type="match status" value="1"/>
</dbReference>
<dbReference type="EMBL" id="VLKU01000014">
    <property type="protein sequence ID" value="TWI29473.1"/>
    <property type="molecule type" value="Genomic_DNA"/>
</dbReference>
<feature type="compositionally biased region" description="Basic and acidic residues" evidence="2">
    <location>
        <begin position="305"/>
        <end position="316"/>
    </location>
</feature>
<dbReference type="Proteomes" id="UP000316225">
    <property type="component" value="Unassembled WGS sequence"/>
</dbReference>
<accession>A0A562NBJ7</accession>
<comment type="caution">
    <text evidence="5">The sequence shown here is derived from an EMBL/GenBank/DDBJ whole genome shotgun (WGS) entry which is preliminary data.</text>
</comment>
<dbReference type="OrthoDB" id="9792021at2"/>
<gene>
    <name evidence="5" type="ORF">IQ24_03683</name>
</gene>
<keyword evidence="1" id="KW-0472">Membrane</keyword>
<evidence type="ECO:0000256" key="3">
    <source>
        <dbReference type="SAM" id="SignalP"/>
    </source>
</evidence>
<feature type="compositionally biased region" description="Low complexity" evidence="2">
    <location>
        <begin position="355"/>
        <end position="367"/>
    </location>
</feature>
<keyword evidence="3" id="KW-0732">Signal</keyword>
<evidence type="ECO:0000259" key="4">
    <source>
        <dbReference type="PROSITE" id="PS51123"/>
    </source>
</evidence>
<evidence type="ECO:0000313" key="5">
    <source>
        <dbReference type="EMBL" id="TWI29473.1"/>
    </source>
</evidence>
<evidence type="ECO:0000256" key="1">
    <source>
        <dbReference type="PROSITE-ProRule" id="PRU00473"/>
    </source>
</evidence>
<feature type="signal peptide" evidence="3">
    <location>
        <begin position="1"/>
        <end position="29"/>
    </location>
</feature>
<dbReference type="InterPro" id="IPR050330">
    <property type="entry name" value="Bact_OuterMem_StrucFunc"/>
</dbReference>
<dbReference type="GO" id="GO:0016020">
    <property type="term" value="C:membrane"/>
    <property type="evidence" value="ECO:0007669"/>
    <property type="project" value="UniProtKB-UniRule"/>
</dbReference>